<gene>
    <name evidence="2" type="ORF">Vbra_479</name>
</gene>
<sequence>MSKPSSRPQPSNLVRCPRVLDPLISKAACDRQDEYELVGFLYAKEQITDEIDELDERRDQSAISSGGVDRRSRRHGVELKPAAIVQAEQAARVQTTEAAEPSQPSETQQPPTSPQTTTPQPPLATPEHQHTHDPNTEEVDDHEDEEQQGDSEERHDDHEEQERDSEDQEGSEEQGHEDEQEQQGEQGQQEALTADEQAFTHQQGAQDGASQAYVPLSLIPALPARSPGPSVFPLDPARIEGLRFYVHSVDQLFYKGIWLCGFCGYQSVRGASIQQGGEAKFWFQRPACCPQCQRSAHVAYTKAAPVFVYPYGEVLDYSQYPPVYLTEEGIEARREHIVNLAK</sequence>
<keyword evidence="3" id="KW-1185">Reference proteome</keyword>
<evidence type="ECO:0000313" key="3">
    <source>
        <dbReference type="Proteomes" id="UP000041254"/>
    </source>
</evidence>
<name>A0A0G4GUP5_VITBC</name>
<feature type="region of interest" description="Disordered" evidence="1">
    <location>
        <begin position="53"/>
        <end position="192"/>
    </location>
</feature>
<dbReference type="AlphaFoldDB" id="A0A0G4GUP5"/>
<proteinExistence type="predicted"/>
<protein>
    <submittedName>
        <fullName evidence="2">Uncharacterized protein</fullName>
    </submittedName>
</protein>
<accession>A0A0G4GUP5</accession>
<feature type="compositionally biased region" description="Acidic residues" evidence="1">
    <location>
        <begin position="136"/>
        <end position="150"/>
    </location>
</feature>
<dbReference type="Proteomes" id="UP000041254">
    <property type="component" value="Unassembled WGS sequence"/>
</dbReference>
<feature type="compositionally biased region" description="Basic and acidic residues" evidence="1">
    <location>
        <begin position="151"/>
        <end position="161"/>
    </location>
</feature>
<dbReference type="InParanoid" id="A0A0G4GUP5"/>
<feature type="compositionally biased region" description="Low complexity" evidence="1">
    <location>
        <begin position="100"/>
        <end position="118"/>
    </location>
</feature>
<dbReference type="EMBL" id="CDMY01000823">
    <property type="protein sequence ID" value="CEM34539.1"/>
    <property type="molecule type" value="Genomic_DNA"/>
</dbReference>
<feature type="compositionally biased region" description="Acidic residues" evidence="1">
    <location>
        <begin position="162"/>
        <end position="182"/>
    </location>
</feature>
<dbReference type="PhylomeDB" id="A0A0G4GUP5"/>
<dbReference type="VEuPathDB" id="CryptoDB:Vbra_479"/>
<evidence type="ECO:0000313" key="2">
    <source>
        <dbReference type="EMBL" id="CEM34539.1"/>
    </source>
</evidence>
<organism evidence="2 3">
    <name type="scientific">Vitrella brassicaformis (strain CCMP3155)</name>
    <dbReference type="NCBI Taxonomy" id="1169540"/>
    <lineage>
        <taxon>Eukaryota</taxon>
        <taxon>Sar</taxon>
        <taxon>Alveolata</taxon>
        <taxon>Colpodellida</taxon>
        <taxon>Vitrellaceae</taxon>
        <taxon>Vitrella</taxon>
    </lineage>
</organism>
<reference evidence="2 3" key="1">
    <citation type="submission" date="2014-11" db="EMBL/GenBank/DDBJ databases">
        <authorList>
            <person name="Zhu J."/>
            <person name="Qi W."/>
            <person name="Song R."/>
        </authorList>
    </citation>
    <scope>NUCLEOTIDE SEQUENCE [LARGE SCALE GENOMIC DNA]</scope>
</reference>
<evidence type="ECO:0000256" key="1">
    <source>
        <dbReference type="SAM" id="MobiDB-lite"/>
    </source>
</evidence>